<dbReference type="InterPro" id="IPR050217">
    <property type="entry name" value="Peroxiredoxin"/>
</dbReference>
<sequence>MDVTNCNGDCQLTRQIQIGELAPNFQATALLPTGTFGTLSLGDFIGQGRWLLLFFYPLDFSFVCPTEITAFSDNIGAFRKLGCEVVGCSGDSQFCHLYWTKIPRSRGGVGKLEFPLLADVTRSVSRAYGVLVEDKGVAIRGMFLVDPRGVVRHATHNDLPAGRSVLEALRLLHAYTQAFQEESQQIGASASKLCPMEWHPVTKTSKTNTKRPKECFISTSADATCRPSIKRPKP</sequence>
<evidence type="ECO:0000256" key="1">
    <source>
        <dbReference type="ARBA" id="ARBA00009796"/>
    </source>
</evidence>
<dbReference type="GO" id="GO:0008379">
    <property type="term" value="F:thioredoxin peroxidase activity"/>
    <property type="evidence" value="ECO:0007669"/>
    <property type="project" value="TreeGrafter"/>
</dbReference>
<reference evidence="6" key="1">
    <citation type="submission" date="2021-01" db="EMBL/GenBank/DDBJ databases">
        <authorList>
            <person name="Corre E."/>
            <person name="Pelletier E."/>
            <person name="Niang G."/>
            <person name="Scheremetjew M."/>
            <person name="Finn R."/>
            <person name="Kale V."/>
            <person name="Holt S."/>
            <person name="Cochrane G."/>
            <person name="Meng A."/>
            <person name="Brown T."/>
            <person name="Cohen L."/>
        </authorList>
    </citation>
    <scope>NUCLEOTIDE SEQUENCE</scope>
    <source>
        <strain evidence="6">CCMP1661</strain>
    </source>
</reference>
<dbReference type="InterPro" id="IPR024706">
    <property type="entry name" value="Peroxiredoxin_AhpC-typ"/>
</dbReference>
<dbReference type="SUPFAM" id="SSF52833">
    <property type="entry name" value="Thioredoxin-like"/>
    <property type="match status" value="1"/>
</dbReference>
<keyword evidence="2 3" id="KW-0560">Oxidoreductase</keyword>
<dbReference type="GO" id="GO:0006979">
    <property type="term" value="P:response to oxidative stress"/>
    <property type="evidence" value="ECO:0007669"/>
    <property type="project" value="TreeGrafter"/>
</dbReference>
<dbReference type="PIRSF" id="PIRSF000239">
    <property type="entry name" value="AHPC"/>
    <property type="match status" value="1"/>
</dbReference>
<dbReference type="PROSITE" id="PS51352">
    <property type="entry name" value="THIOREDOXIN_2"/>
    <property type="match status" value="1"/>
</dbReference>
<feature type="active site" description="Cysteine sulfenic acid (-SOH) intermediate; for peroxidase activity" evidence="4">
    <location>
        <position position="64"/>
    </location>
</feature>
<dbReference type="Gene3D" id="3.40.30.10">
    <property type="entry name" value="Glutaredoxin"/>
    <property type="match status" value="1"/>
</dbReference>
<keyword evidence="3" id="KW-0676">Redox-active center</keyword>
<name>A0A7S2UTI0_9STRA</name>
<evidence type="ECO:0000313" key="6">
    <source>
        <dbReference type="EMBL" id="CAD9858782.1"/>
    </source>
</evidence>
<dbReference type="InterPro" id="IPR013766">
    <property type="entry name" value="Thioredoxin_domain"/>
</dbReference>
<accession>A0A7S2UTI0</accession>
<keyword evidence="3" id="KW-0049">Antioxidant</keyword>
<proteinExistence type="inferred from homology"/>
<dbReference type="InterPro" id="IPR036249">
    <property type="entry name" value="Thioredoxin-like_sf"/>
</dbReference>
<gene>
    <name evidence="6" type="ORF">FJAP1339_LOCUS1301</name>
</gene>
<dbReference type="PANTHER" id="PTHR10681:SF128">
    <property type="entry name" value="THIOREDOXIN-DEPENDENT PEROXIDE REDUCTASE, MITOCHONDRIAL"/>
    <property type="match status" value="1"/>
</dbReference>
<evidence type="ECO:0000259" key="5">
    <source>
        <dbReference type="PROSITE" id="PS51352"/>
    </source>
</evidence>
<dbReference type="CDD" id="cd03015">
    <property type="entry name" value="PRX_Typ2cys"/>
    <property type="match status" value="1"/>
</dbReference>
<evidence type="ECO:0000256" key="3">
    <source>
        <dbReference type="PIRNR" id="PIRNR000239"/>
    </source>
</evidence>
<dbReference type="EMBL" id="HBHR01002944">
    <property type="protein sequence ID" value="CAD9858782.1"/>
    <property type="molecule type" value="Transcribed_RNA"/>
</dbReference>
<dbReference type="GO" id="GO:0033554">
    <property type="term" value="P:cellular response to stress"/>
    <property type="evidence" value="ECO:0007669"/>
    <property type="project" value="TreeGrafter"/>
</dbReference>
<feature type="domain" description="Thioredoxin" evidence="5">
    <location>
        <begin position="16"/>
        <end position="177"/>
    </location>
</feature>
<dbReference type="AlphaFoldDB" id="A0A7S2UTI0"/>
<dbReference type="GO" id="GO:0045454">
    <property type="term" value="P:cell redox homeostasis"/>
    <property type="evidence" value="ECO:0007669"/>
    <property type="project" value="TreeGrafter"/>
</dbReference>
<dbReference type="GO" id="GO:0005829">
    <property type="term" value="C:cytosol"/>
    <property type="evidence" value="ECO:0007669"/>
    <property type="project" value="TreeGrafter"/>
</dbReference>
<dbReference type="InterPro" id="IPR000866">
    <property type="entry name" value="AhpC/TSA"/>
</dbReference>
<dbReference type="PANTHER" id="PTHR10681">
    <property type="entry name" value="THIOREDOXIN PEROXIDASE"/>
    <property type="match status" value="1"/>
</dbReference>
<comment type="function">
    <text evidence="3">Thiol-specific peroxidase that catalyzes the reduction of hydrogen peroxide and organic hydroperoxides to water and alcohols, respectively.</text>
</comment>
<dbReference type="GO" id="GO:0042744">
    <property type="term" value="P:hydrogen peroxide catabolic process"/>
    <property type="evidence" value="ECO:0007669"/>
    <property type="project" value="TreeGrafter"/>
</dbReference>
<keyword evidence="3" id="KW-0575">Peroxidase</keyword>
<evidence type="ECO:0000256" key="2">
    <source>
        <dbReference type="ARBA" id="ARBA00023002"/>
    </source>
</evidence>
<dbReference type="Pfam" id="PF00578">
    <property type="entry name" value="AhpC-TSA"/>
    <property type="match status" value="1"/>
</dbReference>
<protein>
    <recommendedName>
        <fullName evidence="5">Thioredoxin domain-containing protein</fullName>
    </recommendedName>
</protein>
<comment type="similarity">
    <text evidence="1">Belongs to the peroxiredoxin family. AhpC/Prx1 subfamily.</text>
</comment>
<evidence type="ECO:0000256" key="4">
    <source>
        <dbReference type="PIRSR" id="PIRSR000239-1"/>
    </source>
</evidence>
<organism evidence="6">
    <name type="scientific">Fibrocapsa japonica</name>
    <dbReference type="NCBI Taxonomy" id="94617"/>
    <lineage>
        <taxon>Eukaryota</taxon>
        <taxon>Sar</taxon>
        <taxon>Stramenopiles</taxon>
        <taxon>Ochrophyta</taxon>
        <taxon>Raphidophyceae</taxon>
        <taxon>Chattonellales</taxon>
        <taxon>Chattonellaceae</taxon>
        <taxon>Fibrocapsa</taxon>
    </lineage>
</organism>